<gene>
    <name evidence="2" type="ORF">SBOR_4051</name>
</gene>
<feature type="compositionally biased region" description="Acidic residues" evidence="1">
    <location>
        <begin position="31"/>
        <end position="42"/>
    </location>
</feature>
<dbReference type="AlphaFoldDB" id="W9CI68"/>
<protein>
    <submittedName>
        <fullName evidence="2">Uncharacterized protein</fullName>
    </submittedName>
</protein>
<feature type="region of interest" description="Disordered" evidence="1">
    <location>
        <begin position="150"/>
        <end position="209"/>
    </location>
</feature>
<proteinExistence type="predicted"/>
<feature type="region of interest" description="Disordered" evidence="1">
    <location>
        <begin position="10"/>
        <end position="59"/>
    </location>
</feature>
<feature type="compositionally biased region" description="Acidic residues" evidence="1">
    <location>
        <begin position="191"/>
        <end position="201"/>
    </location>
</feature>
<evidence type="ECO:0000313" key="3">
    <source>
        <dbReference type="Proteomes" id="UP000019487"/>
    </source>
</evidence>
<comment type="caution">
    <text evidence="2">The sequence shown here is derived from an EMBL/GenBank/DDBJ whole genome shotgun (WGS) entry which is preliminary data.</text>
</comment>
<dbReference type="HOGENOM" id="CLU_1316084_0_0_1"/>
<evidence type="ECO:0000256" key="1">
    <source>
        <dbReference type="SAM" id="MobiDB-lite"/>
    </source>
</evidence>
<evidence type="ECO:0000313" key="2">
    <source>
        <dbReference type="EMBL" id="ESZ95571.1"/>
    </source>
</evidence>
<feature type="compositionally biased region" description="Basic and acidic residues" evidence="1">
    <location>
        <begin position="43"/>
        <end position="54"/>
    </location>
</feature>
<organism evidence="2 3">
    <name type="scientific">Sclerotinia borealis (strain F-4128)</name>
    <dbReference type="NCBI Taxonomy" id="1432307"/>
    <lineage>
        <taxon>Eukaryota</taxon>
        <taxon>Fungi</taxon>
        <taxon>Dikarya</taxon>
        <taxon>Ascomycota</taxon>
        <taxon>Pezizomycotina</taxon>
        <taxon>Leotiomycetes</taxon>
        <taxon>Helotiales</taxon>
        <taxon>Sclerotiniaceae</taxon>
        <taxon>Sclerotinia</taxon>
    </lineage>
</organism>
<reference evidence="2 3" key="1">
    <citation type="journal article" date="2014" name="Genome Announc.">
        <title>Draft genome sequence of Sclerotinia borealis, a psychrophilic plant pathogenic fungus.</title>
        <authorList>
            <person name="Mardanov A.V."/>
            <person name="Beletsky A.V."/>
            <person name="Kadnikov V.V."/>
            <person name="Ignatov A.N."/>
            <person name="Ravin N.V."/>
        </authorList>
    </citation>
    <scope>NUCLEOTIDE SEQUENCE [LARGE SCALE GENOMIC DNA]</scope>
    <source>
        <strain evidence="3">F-4157</strain>
    </source>
</reference>
<dbReference type="EMBL" id="AYSA01000180">
    <property type="protein sequence ID" value="ESZ95571.1"/>
    <property type="molecule type" value="Genomic_DNA"/>
</dbReference>
<name>W9CI68_SCLBF</name>
<dbReference type="Proteomes" id="UP000019487">
    <property type="component" value="Unassembled WGS sequence"/>
</dbReference>
<keyword evidence="3" id="KW-1185">Reference proteome</keyword>
<accession>W9CI68</accession>
<sequence length="209" mass="23541">MQEVWQEIGLNKAVSNAASKSNTKHPKDIIEQGDDDEEDESSDERSLSRAENDKNTTAPVSYADLSDELQSCLPSKTHAWVQSQPGKILCFDSGRNNIAEAHAKAWYKYIKHLDLQNEMARCDDAGLKKIFIGVSFAVRKLHPTVYPPATRGARQKWMQSVADERNSTPIPEDSWRTKRGRVLVEPNSFASDEDQGEEEDESPRRPAAR</sequence>